<evidence type="ECO:0000313" key="6">
    <source>
        <dbReference type="Proteomes" id="UP000280501"/>
    </source>
</evidence>
<proteinExistence type="inferred from homology"/>
<feature type="transmembrane region" description="Helical" evidence="4">
    <location>
        <begin position="350"/>
        <end position="367"/>
    </location>
</feature>
<dbReference type="PANTHER" id="PTHR43630:SF1">
    <property type="entry name" value="POLY-BETA-1,6-N-ACETYL-D-GLUCOSAMINE SYNTHASE"/>
    <property type="match status" value="1"/>
</dbReference>
<dbReference type="InterPro" id="IPR029044">
    <property type="entry name" value="Nucleotide-diphossugar_trans"/>
</dbReference>
<keyword evidence="3 5" id="KW-0808">Transferase</keyword>
<dbReference type="AlphaFoldDB" id="A0A3N4Z6Y1"/>
<dbReference type="Pfam" id="PF13641">
    <property type="entry name" value="Glyco_tranf_2_3"/>
    <property type="match status" value="1"/>
</dbReference>
<dbReference type="OrthoDB" id="9797391at2"/>
<comment type="similarity">
    <text evidence="1">Belongs to the glycosyltransferase 2 family.</text>
</comment>
<keyword evidence="2" id="KW-0328">Glycosyltransferase</keyword>
<dbReference type="Proteomes" id="UP000280501">
    <property type="component" value="Unassembled WGS sequence"/>
</dbReference>
<reference evidence="5 6" key="1">
    <citation type="submission" date="2018-11" db="EMBL/GenBank/DDBJ databases">
        <title>Sequencing the genomes of 1000 actinobacteria strains.</title>
        <authorList>
            <person name="Klenk H.-P."/>
        </authorList>
    </citation>
    <scope>NUCLEOTIDE SEQUENCE [LARGE SCALE GENOMIC DNA]</scope>
    <source>
        <strain evidence="5 6">DSM 15700</strain>
    </source>
</reference>
<keyword evidence="6" id="KW-1185">Reference proteome</keyword>
<dbReference type="SUPFAM" id="SSF53448">
    <property type="entry name" value="Nucleotide-diphospho-sugar transferases"/>
    <property type="match status" value="1"/>
</dbReference>
<evidence type="ECO:0000256" key="4">
    <source>
        <dbReference type="SAM" id="Phobius"/>
    </source>
</evidence>
<keyword evidence="4" id="KW-1133">Transmembrane helix</keyword>
<dbReference type="Gene3D" id="3.90.550.10">
    <property type="entry name" value="Spore Coat Polysaccharide Biosynthesis Protein SpsA, Chain A"/>
    <property type="match status" value="1"/>
</dbReference>
<keyword evidence="4" id="KW-0812">Transmembrane</keyword>
<name>A0A3N4Z6Y1_9MICO</name>
<gene>
    <name evidence="5" type="ORF">EDD34_2209</name>
</gene>
<organism evidence="5 6">
    <name type="scientific">Myceligenerans xiligouense</name>
    <dbReference type="NCBI Taxonomy" id="253184"/>
    <lineage>
        <taxon>Bacteria</taxon>
        <taxon>Bacillati</taxon>
        <taxon>Actinomycetota</taxon>
        <taxon>Actinomycetes</taxon>
        <taxon>Micrococcales</taxon>
        <taxon>Promicromonosporaceae</taxon>
        <taxon>Myceligenerans</taxon>
    </lineage>
</organism>
<dbReference type="PANTHER" id="PTHR43630">
    <property type="entry name" value="POLY-BETA-1,6-N-ACETYL-D-GLUCOSAMINE SYNTHASE"/>
    <property type="match status" value="1"/>
</dbReference>
<evidence type="ECO:0000256" key="2">
    <source>
        <dbReference type="ARBA" id="ARBA00022676"/>
    </source>
</evidence>
<dbReference type="GO" id="GO:0016757">
    <property type="term" value="F:glycosyltransferase activity"/>
    <property type="evidence" value="ECO:0007669"/>
    <property type="project" value="UniProtKB-KW"/>
</dbReference>
<comment type="caution">
    <text evidence="5">The sequence shown here is derived from an EMBL/GenBank/DDBJ whole genome shotgun (WGS) entry which is preliminary data.</text>
</comment>
<protein>
    <submittedName>
        <fullName evidence="5">Cellulose synthase/poly-beta-1,6-N-acetylglucosamine synthase-like glycosyltransferase</fullName>
    </submittedName>
</protein>
<keyword evidence="4" id="KW-0472">Membrane</keyword>
<evidence type="ECO:0000313" key="5">
    <source>
        <dbReference type="EMBL" id="RPF21578.1"/>
    </source>
</evidence>
<evidence type="ECO:0000256" key="3">
    <source>
        <dbReference type="ARBA" id="ARBA00022679"/>
    </source>
</evidence>
<accession>A0A3N4Z6Y1</accession>
<dbReference type="EMBL" id="RKQZ01000001">
    <property type="protein sequence ID" value="RPF21578.1"/>
    <property type="molecule type" value="Genomic_DNA"/>
</dbReference>
<sequence>MVEKRRSRGPDRGQEFLGERYRSAVSDDPSERFWRSFIPRPAEMLSEKSTGTSVGARRKALPDPLSAVTSRLTLTVLIPAHNEAHTIGATLDALTEQTRAPERVVVVADNCTDTTTQIAARYPVDVHETRANTDRKAGALNQALALVDTDVVMVLDADTRIAATFVEQGMGMLGTDPGLGAVGGVFQGETPHGYLQHCQANEYERYGVQIGTTGRVAVLTGTAALIRTGALLDVMASRSSRLPGRFGDAYDRDAITEDSELTLALKHLGWRLASPTTMTCTTELMPTWGDLHRQRLRWYKGMLDNLSAYGLTRVTARYIGQQIMLAIGTLMMGLYLTMTAWLIVTGAFGISLPWLAIGVIFLAERLVTAWGAGTRGRVLAALMLPELVYDVALQAAFVHAVVRSLTGRTITWNHVSHLSERA</sequence>
<dbReference type="CDD" id="cd06423">
    <property type="entry name" value="CESA_like"/>
    <property type="match status" value="1"/>
</dbReference>
<evidence type="ECO:0000256" key="1">
    <source>
        <dbReference type="ARBA" id="ARBA00006739"/>
    </source>
</evidence>